<feature type="region of interest" description="Disordered" evidence="1">
    <location>
        <begin position="163"/>
        <end position="183"/>
    </location>
</feature>
<gene>
    <name evidence="2" type="ORF">ARMGADRAFT_1171934</name>
</gene>
<evidence type="ECO:0000313" key="2">
    <source>
        <dbReference type="EMBL" id="PBK80384.1"/>
    </source>
</evidence>
<accession>A0A2H3CGC3</accession>
<keyword evidence="3" id="KW-1185">Reference proteome</keyword>
<dbReference type="EMBL" id="KZ293746">
    <property type="protein sequence ID" value="PBK80384.1"/>
    <property type="molecule type" value="Genomic_DNA"/>
</dbReference>
<protein>
    <submittedName>
        <fullName evidence="2">Uncharacterized protein</fullName>
    </submittedName>
</protein>
<sequence length="183" mass="20594">MPDRIGPVTGVTLRSLDPGPILSSSLHSRLRPIDEVMFLSRILNNCYQRSQIQEAGTGRPEELVRRHRVLAVRSWYSVVRSDVRLGTVSNFYLETIILSFPIISSTHSRDRLYAVQVVLYGDLDAWDFLNLDTLWISFTVRRDRAQTSLTPCACMAISTDSGASHNPHTLSDGRPSISDSPFF</sequence>
<dbReference type="AlphaFoldDB" id="A0A2H3CGC3"/>
<organism evidence="2 3">
    <name type="scientific">Armillaria gallica</name>
    <name type="common">Bulbous honey fungus</name>
    <name type="synonym">Armillaria bulbosa</name>
    <dbReference type="NCBI Taxonomy" id="47427"/>
    <lineage>
        <taxon>Eukaryota</taxon>
        <taxon>Fungi</taxon>
        <taxon>Dikarya</taxon>
        <taxon>Basidiomycota</taxon>
        <taxon>Agaricomycotina</taxon>
        <taxon>Agaricomycetes</taxon>
        <taxon>Agaricomycetidae</taxon>
        <taxon>Agaricales</taxon>
        <taxon>Marasmiineae</taxon>
        <taxon>Physalacriaceae</taxon>
        <taxon>Armillaria</taxon>
    </lineage>
</organism>
<name>A0A2H3CGC3_ARMGA</name>
<evidence type="ECO:0000313" key="3">
    <source>
        <dbReference type="Proteomes" id="UP000217790"/>
    </source>
</evidence>
<reference evidence="3" key="1">
    <citation type="journal article" date="2017" name="Nat. Ecol. Evol.">
        <title>Genome expansion and lineage-specific genetic innovations in the forest pathogenic fungi Armillaria.</title>
        <authorList>
            <person name="Sipos G."/>
            <person name="Prasanna A.N."/>
            <person name="Walter M.C."/>
            <person name="O'Connor E."/>
            <person name="Balint B."/>
            <person name="Krizsan K."/>
            <person name="Kiss B."/>
            <person name="Hess J."/>
            <person name="Varga T."/>
            <person name="Slot J."/>
            <person name="Riley R."/>
            <person name="Boka B."/>
            <person name="Rigling D."/>
            <person name="Barry K."/>
            <person name="Lee J."/>
            <person name="Mihaltcheva S."/>
            <person name="LaButti K."/>
            <person name="Lipzen A."/>
            <person name="Waldron R."/>
            <person name="Moloney N.M."/>
            <person name="Sperisen C."/>
            <person name="Kredics L."/>
            <person name="Vagvoelgyi C."/>
            <person name="Patrignani A."/>
            <person name="Fitzpatrick D."/>
            <person name="Nagy I."/>
            <person name="Doyle S."/>
            <person name="Anderson J.B."/>
            <person name="Grigoriev I.V."/>
            <person name="Gueldener U."/>
            <person name="Muensterkoetter M."/>
            <person name="Nagy L.G."/>
        </authorList>
    </citation>
    <scope>NUCLEOTIDE SEQUENCE [LARGE SCALE GENOMIC DNA]</scope>
    <source>
        <strain evidence="3">Ar21-2</strain>
    </source>
</reference>
<proteinExistence type="predicted"/>
<dbReference type="InParanoid" id="A0A2H3CGC3"/>
<dbReference type="Proteomes" id="UP000217790">
    <property type="component" value="Unassembled WGS sequence"/>
</dbReference>
<evidence type="ECO:0000256" key="1">
    <source>
        <dbReference type="SAM" id="MobiDB-lite"/>
    </source>
</evidence>